<dbReference type="EMBL" id="CATYWO010000001">
    <property type="protein sequence ID" value="CAJ0778985.1"/>
    <property type="molecule type" value="Genomic_DNA"/>
</dbReference>
<evidence type="ECO:0000313" key="2">
    <source>
        <dbReference type="Proteomes" id="UP001189616"/>
    </source>
</evidence>
<dbReference type="Proteomes" id="UP001189616">
    <property type="component" value="Unassembled WGS sequence"/>
</dbReference>
<keyword evidence="2" id="KW-1185">Reference proteome</keyword>
<accession>A0ABM9J173</accession>
<dbReference type="SUPFAM" id="SSF47413">
    <property type="entry name" value="lambda repressor-like DNA-binding domains"/>
    <property type="match status" value="1"/>
</dbReference>
<dbReference type="CDD" id="cd00093">
    <property type="entry name" value="HTH_XRE"/>
    <property type="match status" value="1"/>
</dbReference>
<organism evidence="1 2">
    <name type="scientific">Ralstonia condita</name>
    <dbReference type="NCBI Taxonomy" id="3058600"/>
    <lineage>
        <taxon>Bacteria</taxon>
        <taxon>Pseudomonadati</taxon>
        <taxon>Pseudomonadota</taxon>
        <taxon>Betaproteobacteria</taxon>
        <taxon>Burkholderiales</taxon>
        <taxon>Burkholderiaceae</taxon>
        <taxon>Ralstonia</taxon>
    </lineage>
</organism>
<protein>
    <recommendedName>
        <fullName evidence="3">HTH cro/C1-type domain-containing protein</fullName>
    </recommendedName>
</protein>
<evidence type="ECO:0000313" key="1">
    <source>
        <dbReference type="EMBL" id="CAJ0778985.1"/>
    </source>
</evidence>
<dbReference type="RefSeq" id="WP_316655472.1">
    <property type="nucleotide sequence ID" value="NZ_CATYWO010000001.1"/>
</dbReference>
<dbReference type="Gene3D" id="1.10.260.40">
    <property type="entry name" value="lambda repressor-like DNA-binding domains"/>
    <property type="match status" value="1"/>
</dbReference>
<evidence type="ECO:0008006" key="3">
    <source>
        <dbReference type="Google" id="ProtNLM"/>
    </source>
</evidence>
<dbReference type="InterPro" id="IPR001387">
    <property type="entry name" value="Cro/C1-type_HTH"/>
</dbReference>
<proteinExistence type="predicted"/>
<gene>
    <name evidence="1" type="ORF">LMG7141_00825</name>
</gene>
<sequence length="69" mass="7480">MDDLKKLASEILATGLTQKALGDLIGRSQAQVSDLVNGKTKTVEYSVGKKLKSLHRKHCKTREASSQPA</sequence>
<dbReference type="InterPro" id="IPR010982">
    <property type="entry name" value="Lambda_DNA-bd_dom_sf"/>
</dbReference>
<name>A0ABM9J173_9RALS</name>
<comment type="caution">
    <text evidence="1">The sequence shown here is derived from an EMBL/GenBank/DDBJ whole genome shotgun (WGS) entry which is preliminary data.</text>
</comment>
<reference evidence="1 2" key="1">
    <citation type="submission" date="2023-07" db="EMBL/GenBank/DDBJ databases">
        <authorList>
            <person name="Peeters C."/>
        </authorList>
    </citation>
    <scope>NUCLEOTIDE SEQUENCE [LARGE SCALE GENOMIC DNA]</scope>
    <source>
        <strain evidence="1 2">LMG 7141</strain>
    </source>
</reference>